<evidence type="ECO:0000256" key="1">
    <source>
        <dbReference type="ARBA" id="ARBA00000885"/>
    </source>
</evidence>
<feature type="compositionally biased region" description="Basic and acidic residues" evidence="12">
    <location>
        <begin position="3029"/>
        <end position="3042"/>
    </location>
</feature>
<feature type="compositionally biased region" description="Polar residues" evidence="12">
    <location>
        <begin position="1151"/>
        <end position="1173"/>
    </location>
</feature>
<keyword evidence="5" id="KW-0813">Transport</keyword>
<reference evidence="14" key="2">
    <citation type="submission" date="2023-01" db="EMBL/GenBank/DDBJ databases">
        <authorList>
            <person name="Petersen C."/>
        </authorList>
    </citation>
    <scope>NUCLEOTIDE SEQUENCE</scope>
    <source>
        <strain evidence="14">IBT 17514</strain>
    </source>
</reference>
<evidence type="ECO:0000256" key="10">
    <source>
        <dbReference type="ARBA" id="ARBA00034494"/>
    </source>
</evidence>
<dbReference type="CDD" id="cd00078">
    <property type="entry name" value="HECTc"/>
    <property type="match status" value="1"/>
</dbReference>
<feature type="region of interest" description="Disordered" evidence="12">
    <location>
        <begin position="1512"/>
        <end position="1542"/>
    </location>
</feature>
<feature type="region of interest" description="Disordered" evidence="12">
    <location>
        <begin position="3106"/>
        <end position="3134"/>
    </location>
</feature>
<dbReference type="EMBL" id="JAQJAN010000021">
    <property type="protein sequence ID" value="KAJ5703580.1"/>
    <property type="molecule type" value="Genomic_DNA"/>
</dbReference>
<evidence type="ECO:0000256" key="7">
    <source>
        <dbReference type="ARBA" id="ARBA00022786"/>
    </source>
</evidence>
<dbReference type="GO" id="GO:0051028">
    <property type="term" value="P:mRNA transport"/>
    <property type="evidence" value="ECO:0007669"/>
    <property type="project" value="UniProtKB-KW"/>
</dbReference>
<feature type="region of interest" description="Disordered" evidence="12">
    <location>
        <begin position="1973"/>
        <end position="2024"/>
    </location>
</feature>
<protein>
    <recommendedName>
        <fullName evidence="4">HECT-type E3 ubiquitin transferase</fullName>
        <ecNumber evidence="4">2.3.2.26</ecNumber>
    </recommendedName>
</protein>
<feature type="region of interest" description="Disordered" evidence="12">
    <location>
        <begin position="2686"/>
        <end position="2732"/>
    </location>
</feature>
<gene>
    <name evidence="14" type="ORF">N7493_011505</name>
</gene>
<evidence type="ECO:0000256" key="2">
    <source>
        <dbReference type="ARBA" id="ARBA00004123"/>
    </source>
</evidence>
<evidence type="ECO:0000256" key="6">
    <source>
        <dbReference type="ARBA" id="ARBA00022679"/>
    </source>
</evidence>
<dbReference type="InterPro" id="IPR050409">
    <property type="entry name" value="E3_ubiq-protein_ligase"/>
</dbReference>
<keyword evidence="7 11" id="KW-0833">Ubl conjugation pathway</keyword>
<dbReference type="Pfam" id="PF06012">
    <property type="entry name" value="DUF908"/>
    <property type="match status" value="1"/>
</dbReference>
<feature type="compositionally biased region" description="Basic and acidic residues" evidence="12">
    <location>
        <begin position="2007"/>
        <end position="2019"/>
    </location>
</feature>
<dbReference type="Proteomes" id="UP001215712">
    <property type="component" value="Unassembled WGS sequence"/>
</dbReference>
<feature type="region of interest" description="Disordered" evidence="12">
    <location>
        <begin position="3334"/>
        <end position="3421"/>
    </location>
</feature>
<comment type="similarity">
    <text evidence="10">Belongs to the UPL family. TOM1/PTR1 subfamily.</text>
</comment>
<feature type="region of interest" description="Disordered" evidence="12">
    <location>
        <begin position="2049"/>
        <end position="2110"/>
    </location>
</feature>
<dbReference type="GO" id="GO:0005634">
    <property type="term" value="C:nucleus"/>
    <property type="evidence" value="ECO:0007669"/>
    <property type="project" value="UniProtKB-SubCell"/>
</dbReference>
<feature type="compositionally biased region" description="Basic and acidic residues" evidence="12">
    <location>
        <begin position="2856"/>
        <end position="2920"/>
    </location>
</feature>
<dbReference type="InterPro" id="IPR010314">
    <property type="entry name" value="E3_Ub_ligase_DUF913"/>
</dbReference>
<dbReference type="Gene3D" id="3.30.2160.10">
    <property type="entry name" value="Hect, E3 ligase catalytic domain"/>
    <property type="match status" value="1"/>
</dbReference>
<evidence type="ECO:0000259" key="13">
    <source>
        <dbReference type="PROSITE" id="PS50237"/>
    </source>
</evidence>
<feature type="compositionally biased region" description="Polar residues" evidence="12">
    <location>
        <begin position="2057"/>
        <end position="2076"/>
    </location>
</feature>
<feature type="compositionally biased region" description="Basic and acidic residues" evidence="12">
    <location>
        <begin position="1976"/>
        <end position="1990"/>
    </location>
</feature>
<feature type="region of interest" description="Disordered" evidence="12">
    <location>
        <begin position="2345"/>
        <end position="2405"/>
    </location>
</feature>
<feature type="compositionally biased region" description="Polar residues" evidence="12">
    <location>
        <begin position="302"/>
        <end position="325"/>
    </location>
</feature>
<keyword evidence="8" id="KW-0509">mRNA transport</keyword>
<evidence type="ECO:0000256" key="3">
    <source>
        <dbReference type="ARBA" id="ARBA00004906"/>
    </source>
</evidence>
<keyword evidence="15" id="KW-1185">Reference proteome</keyword>
<feature type="active site" description="Glycyl thioester intermediate" evidence="11">
    <location>
        <position position="4019"/>
    </location>
</feature>
<reference evidence="14" key="1">
    <citation type="journal article" date="2023" name="IMA Fungus">
        <title>Comparative genomic study of the Penicillium genus elucidates a diverse pangenome and 15 lateral gene transfer events.</title>
        <authorList>
            <person name="Petersen C."/>
            <person name="Sorensen T."/>
            <person name="Nielsen M.R."/>
            <person name="Sondergaard T.E."/>
            <person name="Sorensen J.L."/>
            <person name="Fitzpatrick D.A."/>
            <person name="Frisvad J.C."/>
            <person name="Nielsen K.L."/>
        </authorList>
    </citation>
    <scope>NUCLEOTIDE SEQUENCE</scope>
    <source>
        <strain evidence="14">IBT 17514</strain>
    </source>
</reference>
<accession>A0AAD6MQI7</accession>
<dbReference type="InterPro" id="IPR035983">
    <property type="entry name" value="Hect_E3_ubiquitin_ligase"/>
</dbReference>
<dbReference type="Pfam" id="PF14377">
    <property type="entry name" value="UBM"/>
    <property type="match status" value="3"/>
</dbReference>
<evidence type="ECO:0000256" key="9">
    <source>
        <dbReference type="ARBA" id="ARBA00023242"/>
    </source>
</evidence>
<feature type="compositionally biased region" description="Polar residues" evidence="12">
    <location>
        <begin position="2085"/>
        <end position="2100"/>
    </location>
</feature>
<feature type="compositionally biased region" description="Polar residues" evidence="12">
    <location>
        <begin position="3361"/>
        <end position="3374"/>
    </location>
</feature>
<comment type="subcellular location">
    <subcellularLocation>
        <location evidence="2">Nucleus</location>
    </subcellularLocation>
</comment>
<feature type="domain" description="HECT" evidence="13">
    <location>
        <begin position="3716"/>
        <end position="4052"/>
    </location>
</feature>
<feature type="region of interest" description="Disordered" evidence="12">
    <location>
        <begin position="1131"/>
        <end position="1194"/>
    </location>
</feature>
<feature type="region of interest" description="Disordered" evidence="12">
    <location>
        <begin position="2427"/>
        <end position="2513"/>
    </location>
</feature>
<dbReference type="Pfam" id="PF06025">
    <property type="entry name" value="DUF913"/>
    <property type="match status" value="1"/>
</dbReference>
<keyword evidence="6" id="KW-0808">Transferase</keyword>
<comment type="catalytic activity">
    <reaction evidence="1">
        <text>S-ubiquitinyl-[E2 ubiquitin-conjugating enzyme]-L-cysteine + [acceptor protein]-L-lysine = [E2 ubiquitin-conjugating enzyme]-L-cysteine + N(6)-ubiquitinyl-[acceptor protein]-L-lysine.</text>
        <dbReference type="EC" id="2.3.2.26"/>
    </reaction>
</comment>
<dbReference type="InterPro" id="IPR025527">
    <property type="entry name" value="HUWE1/Rev1_UBM"/>
</dbReference>
<feature type="region of interest" description="Disordered" evidence="12">
    <location>
        <begin position="2855"/>
        <end position="2954"/>
    </location>
</feature>
<dbReference type="GO" id="GO:0061630">
    <property type="term" value="F:ubiquitin protein ligase activity"/>
    <property type="evidence" value="ECO:0007669"/>
    <property type="project" value="UniProtKB-EC"/>
</dbReference>
<evidence type="ECO:0000256" key="8">
    <source>
        <dbReference type="ARBA" id="ARBA00022816"/>
    </source>
</evidence>
<comment type="pathway">
    <text evidence="3">Protein modification; protein ubiquitination.</text>
</comment>
<dbReference type="GO" id="GO:0005737">
    <property type="term" value="C:cytoplasm"/>
    <property type="evidence" value="ECO:0007669"/>
    <property type="project" value="TreeGrafter"/>
</dbReference>
<feature type="compositionally biased region" description="Basic and acidic residues" evidence="12">
    <location>
        <begin position="3393"/>
        <end position="3403"/>
    </location>
</feature>
<dbReference type="InterPro" id="IPR010309">
    <property type="entry name" value="E3_Ub_ligase_DUF908"/>
</dbReference>
<feature type="compositionally biased region" description="Acidic residues" evidence="12">
    <location>
        <begin position="2921"/>
        <end position="2934"/>
    </location>
</feature>
<dbReference type="Gene3D" id="3.90.1750.10">
    <property type="entry name" value="Hect, E3 ligase catalytic domains"/>
    <property type="match status" value="1"/>
</dbReference>
<dbReference type="SMART" id="SM00119">
    <property type="entry name" value="HECTc"/>
    <property type="match status" value="1"/>
</dbReference>
<dbReference type="PANTHER" id="PTHR11254:SF67">
    <property type="entry name" value="E3 UBIQUITIN-PROTEIN LIGASE HUWE1"/>
    <property type="match status" value="1"/>
</dbReference>
<feature type="compositionally biased region" description="Acidic residues" evidence="12">
    <location>
        <begin position="2449"/>
        <end position="2480"/>
    </location>
</feature>
<dbReference type="InterPro" id="IPR000569">
    <property type="entry name" value="HECT_dom"/>
</dbReference>
<feature type="compositionally biased region" description="Low complexity" evidence="12">
    <location>
        <begin position="3043"/>
        <end position="3052"/>
    </location>
</feature>
<evidence type="ECO:0000256" key="12">
    <source>
        <dbReference type="SAM" id="MobiDB-lite"/>
    </source>
</evidence>
<evidence type="ECO:0000313" key="15">
    <source>
        <dbReference type="Proteomes" id="UP001215712"/>
    </source>
</evidence>
<dbReference type="GO" id="GO:0000209">
    <property type="term" value="P:protein polyubiquitination"/>
    <property type="evidence" value="ECO:0007669"/>
    <property type="project" value="TreeGrafter"/>
</dbReference>
<evidence type="ECO:0000256" key="4">
    <source>
        <dbReference type="ARBA" id="ARBA00012485"/>
    </source>
</evidence>
<feature type="compositionally biased region" description="Acidic residues" evidence="12">
    <location>
        <begin position="2491"/>
        <end position="2513"/>
    </location>
</feature>
<dbReference type="SUPFAM" id="SSF56204">
    <property type="entry name" value="Hect, E3 ligase catalytic domain"/>
    <property type="match status" value="1"/>
</dbReference>
<evidence type="ECO:0000313" key="14">
    <source>
        <dbReference type="EMBL" id="KAJ5703580.1"/>
    </source>
</evidence>
<dbReference type="FunFam" id="3.90.1750.10:FF:000003">
    <property type="entry name" value="E3 ubiquitin-protein ligase UPL1"/>
    <property type="match status" value="1"/>
</dbReference>
<feature type="region of interest" description="Disordered" evidence="12">
    <location>
        <begin position="3029"/>
        <end position="3055"/>
    </location>
</feature>
<feature type="region of interest" description="Disordered" evidence="12">
    <location>
        <begin position="1617"/>
        <end position="1641"/>
    </location>
</feature>
<dbReference type="FunFam" id="3.30.2160.10:FF:000001">
    <property type="entry name" value="E3 ubiquitin-protein ligase NEDD4-like"/>
    <property type="match status" value="1"/>
</dbReference>
<keyword evidence="9" id="KW-0539">Nucleus</keyword>
<name>A0AAD6MQI7_9EURO</name>
<dbReference type="Pfam" id="PF00632">
    <property type="entry name" value="HECT"/>
    <property type="match status" value="1"/>
</dbReference>
<feature type="compositionally biased region" description="Polar residues" evidence="12">
    <location>
        <begin position="1993"/>
        <end position="2002"/>
    </location>
</feature>
<dbReference type="FunFam" id="3.30.2410.10:FF:000004">
    <property type="entry name" value="E3 ubiquitin-protein ligase HUWE1, variant"/>
    <property type="match status" value="1"/>
</dbReference>
<feature type="compositionally biased region" description="Polar residues" evidence="12">
    <location>
        <begin position="1519"/>
        <end position="1528"/>
    </location>
</feature>
<dbReference type="GO" id="GO:0006511">
    <property type="term" value="P:ubiquitin-dependent protein catabolic process"/>
    <property type="evidence" value="ECO:0007669"/>
    <property type="project" value="TreeGrafter"/>
</dbReference>
<dbReference type="Gene3D" id="3.30.2410.10">
    <property type="entry name" value="Hect, E3 ligase catalytic domain"/>
    <property type="match status" value="1"/>
</dbReference>
<dbReference type="EC" id="2.3.2.26" evidence="4"/>
<feature type="compositionally biased region" description="Polar residues" evidence="12">
    <location>
        <begin position="264"/>
        <end position="279"/>
    </location>
</feature>
<proteinExistence type="inferred from homology"/>
<feature type="compositionally biased region" description="Acidic residues" evidence="12">
    <location>
        <begin position="2390"/>
        <end position="2405"/>
    </location>
</feature>
<feature type="region of interest" description="Disordered" evidence="12">
    <location>
        <begin position="693"/>
        <end position="731"/>
    </location>
</feature>
<feature type="region of interest" description="Disordered" evidence="12">
    <location>
        <begin position="264"/>
        <end position="335"/>
    </location>
</feature>
<comment type="caution">
    <text evidence="14">The sequence shown here is derived from an EMBL/GenBank/DDBJ whole genome shotgun (WGS) entry which is preliminary data.</text>
</comment>
<organism evidence="14 15">
    <name type="scientific">Penicillium malachiteum</name>
    <dbReference type="NCBI Taxonomy" id="1324776"/>
    <lineage>
        <taxon>Eukaryota</taxon>
        <taxon>Fungi</taxon>
        <taxon>Dikarya</taxon>
        <taxon>Ascomycota</taxon>
        <taxon>Pezizomycotina</taxon>
        <taxon>Eurotiomycetes</taxon>
        <taxon>Eurotiomycetidae</taxon>
        <taxon>Eurotiales</taxon>
        <taxon>Aspergillaceae</taxon>
        <taxon>Penicillium</taxon>
    </lineage>
</organism>
<evidence type="ECO:0000256" key="5">
    <source>
        <dbReference type="ARBA" id="ARBA00022448"/>
    </source>
</evidence>
<dbReference type="PROSITE" id="PS50237">
    <property type="entry name" value="HECT"/>
    <property type="match status" value="1"/>
</dbReference>
<feature type="compositionally biased region" description="Basic and acidic residues" evidence="12">
    <location>
        <begin position="3334"/>
        <end position="3350"/>
    </location>
</feature>
<sequence>MGRIKKVASQKHEATISPFLAKFIADTTSLPIPELPTLLSTFPRLWPFPRGDLYHWINVLDRFDEILASVIEKYFLNTGPQTQSFRRSVLEESYAANPPAEGIDGKLDTLGYGSEGDRELVEAILDFSRLLLEKCGNRSLYSSSERLGDLLNTTSLTLLQSTLRLSLCLAQRYHSRQRGSHQQSMLATHYNIDLEKLQKIAAPFPRPFVASKNPFAASSAAQAKGKEKAVQTKLNANELVSLVQDGPGFEEWGSVRVLYYPSGSSEQTRTTSDFGQGDSNVAAHVPTTPTPLRRSATHPTPRFTQGSSVDDSPAANPNTSTSTSGKGDEASRGGKILDLPHSKLASAKSEDILATNIPHLPVESKYELLHKVRVAQALAGSVETREQILAIRILAVTNLAYVQPESTFQQKVLQYDLEQSKRLQLTFQLAELVHLGASGDLNVSRNLQTLALQALDALAKHKARAVDVCAALSVNVNHEMMNGGDALLALLRTLPSSSSRTPETLVAAGLIPMFVDVLNLRTAKVRRVYSRIMEFLDTFVHAVRDALGTLTTSKGFDAISALIDHETKTAFEHVSRGDGFPAQFKNPSIDYQIPYFQQQALRWLFRFVNHIMQHNGGGFDRVLRNLIDSPQLLTSLRLVFENSRIFGSHVWSNAVNILSSFIHNEPTSYAVIAEAGLSRSLLSAVMGRELKVKEKPPAVEPEDAPENAAEGESSADVPSLEPITPTESKETREYIMARQPDTPLAPGITAAADALACIPSAFGAICLNASGLDLFQSSDALESFFEIFEQPEHVKCLKDDPNLVRSLGTAFDELVRHHPALKASIMSAVIVMAARVNLLAKTKAWKAGLGAKLWTEDSDNKVILSGPVADLFRDIGVASDASMELPSTIGVPELNAHTLPNGGKLLVGDVSQLLPSPQEDFEPKDQDEHGLTVADYLFPAIRFLGAFFENQPNCTSFIQAGGAEFILDYATLQSLPYGFHGTDPNQELTVLVHMLAETKPHLVIPSILERAQSAVDTLAPFCTDPKASGFFTSFTRPRDSKAPVPEETEASSNGTFFVKNLNATLILTDMLREIFAMPLYQSRSVQQVSAFGQVNLADRYCNLITSLGNLQAACVWEAIVNEKLNPDLWTQGKKPLGGKPDSGKPAVPETGSAQGNADSSTSRPPQEGSSSAPEGSKTPAAQEPEGADKKVDEESSAFKNVQTLRYLLGALPLTITGFMHNLGLGLIGKRRGDPYQKGKQNANMVAEAIADSVLRALQLSAPNSSASSKYRFPYVIVILSQFSHLLYEAGGDRPQPNYLTLVLVAFKRNKGLQALKDLCEVFMDEVNALKPLDRGTETDKDVSEQLTAAYGGIKIILAIFTELASGKSIVESTQTQAMTSNHDRDRGRPDYFQPGQFQVDLRMEILPMAQAMWNSDFATQSQSMIVKFLVDILRSSMDGEYETGAASKSDTPPALTEVPRKPFVVNKDREAALKEKGFEDADLSKEALYRCNNVLSAAEEYCKAQKWLRAPPRLPPRSTDIQTGSSEHASGGDGLEDTLPDDVSAFPRGLLEAPALAMLLAQATGGSADDPMRSAMEGTDDMDPTMREGLARALNNVLHPEGQEIDIAERGIERGELSHQQGRRHSGQGPAESANQTQEPTRRHQLVTVEDLDAEREKVRSNLIERCLDVLNVHHDVSFELADLISSAIKKHREPESFRRDIGETLVQSLVSLQMENFQTAGKKVAAYAHILALVLQDRDMYSATLEELKDCFSTFLGFIKLHPQEKSGDESFPWIGHVLLTLEKLLSDDCQPPLISWTPPNPDDPKKSQDDQIARLEEPLISLDEKTQLFEALVDILPRVGKDDTLALSVCRILVILTRQRSIAARFGEKRNLQRLFVMVKQLGSSTNEKLQSSFMLILRHIVEDEATIRQIMRSEIVSNFTNKSTRQIDTTGYVRQMYHLVLRAPEIFVEVTNEKLKLARYESHQRPQALVLKVDPKLNDRKAQEKGSGEGSSKNDTSAGEPSASDDKEKNHGKASELKAPVVENPDGVIHYLLSELLSYKDVDDKDVDDKEAPTESSEQPSADQPEAQSQTDVDMSIDEPTPSVSSTADTQQANNRASTKKGEKPPFNAEDHPIYIYRCFLLQCLTELLSSYNRTKVEFINFSRKADPLVMTPSKPRSGILNYLLNVLVPLGTMEHDESLAFKKRSITSTWTMQVLVALCTKTGEHGSPSRRRNEQAPLEDDEPELAFVRRFVLEHAIRSYKDANASTESLDIKYSKLMCLADLFDKMLSGYSYSQDAGFPSSTRQLAKTMFEKHFIPALTASVADVDLNFPSSKRVIKYILRPLNKLTQTAVMLCENNDITNLGEADDDDISSATSVSDMEDDREETPDLFRHSTLGMLEPRHDEEESSTEESEGEDDDMYEDEYDEEMDYDEEIIEDDGEVVSDEDEEGMGPVEGLPGDAVEVIIDDDDDDDDEGDDEDDDEDDHSDMDEDDMFADEITGDHDNESLGEGEDDQWESEDLTEDEEEAEMMNQFEEELADIRQSNTQAAPHRIDDIFRVLNDAAAGADDDMHEDPLGADIHGDLMDDINDEGEDDEEMDEMDDEMDDYDDYDYDMDHGSDGEMDGNSNPIQLLSALERALLTLSQDDDMIEPWGWEGDEAPLPRPHHHHRFRGGVPPAWATVTEIMPGRHGGLLPVQPYPRVHRGHGQPRGNDDGTNPLLMRNDAGGDSSAQRLAPNPNDPFSGEWGQVEGGGRMIPMDSPVTFMNAIMQAIGGQSTPGFGVVTRPDGIHVHVDRRAMIPHRLQDMFGTLARAHQPSARSRDDPHNAVKFSLSTTRNRWQEEARIMFSGAYVERTQRIVNSLLKVLVPPAMEEAKQRQKQAEEERERYREEQAEKERLARVAREEEERERQREEAEENARIQAEREQQEAERHAAGIDDEPMEDVQETGEPDAGNEAPIPSTTDNQDQPRVYYNIRGRQLDITSLEIDPEYLEALPEELREEVILQQAVDQRSQAAAAGEEPTDISEEFLEALPAEIREELLQQEAADRRRRERETARRQAAAGGAAPRAEDMDAASFLATLDPSLRQAVLADQPEDVLATLGPEYLTEARALGSRRIAQFEDLVPGMQRRPRTEQPEDQEEPKKSQRRQMVQMLDKAGVATLLRLMFMPLQGNARHQLNDILHNVCENRQNRGEVISLLLSVLQDGSVDSSAIERSFSHLSLRAKAPSAQKTPQSAKRNISLQAASSISNDVTPIMVVQQCLGTLSFLSQFNPHIAWFFLTEHDSASSLKLKALRKGKGKENRANKFALNALLSLLDRKLIMDSPNCMEQLSSLLSSITQPLTVLLRREKEKQEEEAKNKGKKIEGASTEEPVDPSIQSAESGMDTTMTDAPLPTVETAEEQGTEATAKGEDSNKDPESTEQPEEEKRKRRSIEPPVIPDHNFRLVVHILAARECNGKTFRDTLSTINNLSAIPGARDVIGNELVGQAQTLSDTILADLEDLLPHIHQSKTGTDMQGLALAKFSPASSDQAKLLRILTALDYLFDPARADKAKGTEPESAPKEDVLKRLYESATFGPLWTKLSECLTLIRHKENMLNVATILLPLIEALMVVCKNTTLKDQPISRGSRELSVLSSSADPGLSVENLFFKFTEEHRKILNELVRQNPRLMSGTFSLLVKNPKVLEFDNKRNYFTRRVHSRGAEPRHPHAPLQLSVRRDQVFLDSFKSLYFKSADELKYGKLNVRFHGEEGVDAGGVTREWFQVLARGMFNPNYALFIPVAADRTTFHPNRLSGINSEHLMFFKFIGRIIGKALYEGRVLDCHFSRAVYKCILGRSVSIKDMETLDLDYYKSLLWMLENDITDIITETFAIETDDFGEKQVIDLIPDGQNIPVTQENKEEYIQRVVEYRLVESVREQLDNFLKGFHEIIPPDLISIFNEQELELLISGLPEIDPDEWKNNTEYHNYSASSPQIQWFWRAVRSFDKEERAKLLQFVTGTSKVPLNGFKELEGMNGVSKFNIHRDYGNKDRLPSSHTCFNQLDLPEYESYEDLRFRLYTAMTAGSEYFGFA</sequence>
<evidence type="ECO:0000256" key="11">
    <source>
        <dbReference type="PROSITE-ProRule" id="PRU00104"/>
    </source>
</evidence>
<dbReference type="PANTHER" id="PTHR11254">
    <property type="entry name" value="HECT DOMAIN UBIQUITIN-PROTEIN LIGASE"/>
    <property type="match status" value="1"/>
</dbReference>